<proteinExistence type="predicted"/>
<gene>
    <name evidence="5" type="primary">LOC113211938</name>
</gene>
<evidence type="ECO:0000256" key="2">
    <source>
        <dbReference type="SAM" id="MobiDB-lite"/>
    </source>
</evidence>
<dbReference type="GO" id="GO:0006139">
    <property type="term" value="P:nucleobase-containing compound metabolic process"/>
    <property type="evidence" value="ECO:0007669"/>
    <property type="project" value="InterPro"/>
</dbReference>
<dbReference type="InterPro" id="IPR012337">
    <property type="entry name" value="RNaseH-like_sf"/>
</dbReference>
<dbReference type="InterPro" id="IPR056589">
    <property type="entry name" value="WH_Egal-1"/>
</dbReference>
<evidence type="ECO:0000313" key="4">
    <source>
        <dbReference type="Proteomes" id="UP000504606"/>
    </source>
</evidence>
<feature type="region of interest" description="Disordered" evidence="2">
    <location>
        <begin position="661"/>
        <end position="729"/>
    </location>
</feature>
<reference evidence="5" key="1">
    <citation type="submission" date="2025-08" db="UniProtKB">
        <authorList>
            <consortium name="RefSeq"/>
        </authorList>
    </citation>
    <scope>IDENTIFICATION</scope>
    <source>
        <tissue evidence="5">Whole organism</tissue>
    </source>
</reference>
<organism evidence="4 5">
    <name type="scientific">Frankliniella occidentalis</name>
    <name type="common">Western flower thrips</name>
    <name type="synonym">Euthrips occidentalis</name>
    <dbReference type="NCBI Taxonomy" id="133901"/>
    <lineage>
        <taxon>Eukaryota</taxon>
        <taxon>Metazoa</taxon>
        <taxon>Ecdysozoa</taxon>
        <taxon>Arthropoda</taxon>
        <taxon>Hexapoda</taxon>
        <taxon>Insecta</taxon>
        <taxon>Pterygota</taxon>
        <taxon>Neoptera</taxon>
        <taxon>Paraneoptera</taxon>
        <taxon>Thysanoptera</taxon>
        <taxon>Terebrantia</taxon>
        <taxon>Thripoidea</taxon>
        <taxon>Thripidae</taxon>
        <taxon>Frankliniella</taxon>
    </lineage>
</organism>
<dbReference type="InterPro" id="IPR036397">
    <property type="entry name" value="RNaseH_sf"/>
</dbReference>
<dbReference type="GO" id="GO:0003676">
    <property type="term" value="F:nucleic acid binding"/>
    <property type="evidence" value="ECO:0007669"/>
    <property type="project" value="InterPro"/>
</dbReference>
<evidence type="ECO:0000256" key="1">
    <source>
        <dbReference type="SAM" id="Coils"/>
    </source>
</evidence>
<feature type="compositionally biased region" description="Polar residues" evidence="2">
    <location>
        <begin position="691"/>
        <end position="729"/>
    </location>
</feature>
<dbReference type="Pfam" id="PF23713">
    <property type="entry name" value="WHD_Egal"/>
    <property type="match status" value="3"/>
</dbReference>
<dbReference type="CDD" id="cd06148">
    <property type="entry name" value="Egl_like_exo"/>
    <property type="match status" value="1"/>
</dbReference>
<evidence type="ECO:0000259" key="3">
    <source>
        <dbReference type="SMART" id="SM00474"/>
    </source>
</evidence>
<evidence type="ECO:0000313" key="5">
    <source>
        <dbReference type="RefSeq" id="XP_026286270.1"/>
    </source>
</evidence>
<dbReference type="PANTHER" id="PTHR46814:SF1">
    <property type="entry name" value="EGALITARIAN, ISOFORM B"/>
    <property type="match status" value="1"/>
</dbReference>
<protein>
    <submittedName>
        <fullName evidence="5">Egalitarian protein homolog</fullName>
    </submittedName>
</protein>
<dbReference type="Gene3D" id="3.30.420.10">
    <property type="entry name" value="Ribonuclease H-like superfamily/Ribonuclease H"/>
    <property type="match status" value="1"/>
</dbReference>
<dbReference type="AlphaFoldDB" id="A0A6J1T3T1"/>
<dbReference type="CTD" id="37757"/>
<sequence length="857" mass="95412">MDSSEYEMVRNMTLLFFFEKLLDKGGPRTLHDLSCQFGAKGFTKEMRQIAGGSQSGLKKFLTQYPSLFTVDGDHVHVNAFNSAPSNSEDGDSSKRDYAKEAVDYFVNKLLQYGVGTEVPIKSLLGHRSQASPEVRHISGQHVKEFHDFLCRYPEAFIVKEDTVMLKQWEGREPQPFHELEEPHVDQKVIDRLYLFFAKAIENKGPQLVDQLFQNAVRALPEESYHHIFQTSQDLATVLKMRSDMFHVQSNLVTLVNPKIKTDSSIEAHQTEEQNQANNNTNCGNNVNNNQGGTGSLVPLSPLLPPPPSTNVQNQSLKQRVNSIVMKTLADNSEKDRNIVTASLPPTIATSTASPSPTLSAQSVEAYKTKVLQSTRVITNVKESLQVIDDIFSRVKPGGPTVAVSMDCEGINLGTKGQLTSIQLGLMTGHAFIFDLVTCPSLVDSGGLQRLLQSQDVVKVIHDCRGDSVNLYNQFQITLTNVFDTQAGHAILQLMTTGKPVYKVKNVSLNNLCADYNAPLNPLKDQLKNVYRRDQRYWARRPFTRDMMLYSAADVLSLVPHVYNAMVSRITPEYEELLAELCDEQVYTLIRPTEVKQRKKVRKLNCEIADLKSRLAQAKLSKNIVLSNREIRLLRYLDLTEEEKDKLRGSYKVARKLDKLEGRNQDRDSKSDDDDDDDDDNDDCYNGGPESNDFNSLDSNQNASGKTTPSDHSLSGGISSPPVTSQPPSLTLQQVDEILSGRKDRLEEIEKSLEILSVATSLSPTPPQPSDRCCNCKCHAKNNIAGNLNISSRVEFGPIGTISIKPSPSPAGSACDAACQTMSTGDVVITHMYFDEEEQEKETSLSVSPKKLPNTYKQ</sequence>
<dbReference type="PANTHER" id="PTHR46814">
    <property type="entry name" value="EGALITARIAN, ISOFORM B"/>
    <property type="match status" value="1"/>
</dbReference>
<dbReference type="RefSeq" id="XP_026286270.1">
    <property type="nucleotide sequence ID" value="XM_026430485.2"/>
</dbReference>
<dbReference type="GO" id="GO:0008408">
    <property type="term" value="F:3'-5' exonuclease activity"/>
    <property type="evidence" value="ECO:0007669"/>
    <property type="project" value="InterPro"/>
</dbReference>
<feature type="region of interest" description="Disordered" evidence="2">
    <location>
        <begin position="269"/>
        <end position="317"/>
    </location>
</feature>
<feature type="domain" description="3'-5' exonuclease" evidence="3">
    <location>
        <begin position="374"/>
        <end position="570"/>
    </location>
</feature>
<feature type="compositionally biased region" description="Acidic residues" evidence="2">
    <location>
        <begin position="670"/>
        <end position="682"/>
    </location>
</feature>
<name>A0A6J1T3T1_FRAOC</name>
<dbReference type="InterPro" id="IPR002562">
    <property type="entry name" value="3'-5'_exonuclease_dom"/>
</dbReference>
<accession>A0A6J1T3T1</accession>
<feature type="compositionally biased region" description="Low complexity" evidence="2">
    <location>
        <begin position="272"/>
        <end position="300"/>
    </location>
</feature>
<feature type="region of interest" description="Disordered" evidence="2">
    <location>
        <begin position="835"/>
        <end position="857"/>
    </location>
</feature>
<dbReference type="Proteomes" id="UP000504606">
    <property type="component" value="Unplaced"/>
</dbReference>
<dbReference type="Pfam" id="PF01612">
    <property type="entry name" value="DNA_pol_A_exo1"/>
    <property type="match status" value="1"/>
</dbReference>
<dbReference type="SUPFAM" id="SSF53098">
    <property type="entry name" value="Ribonuclease H-like"/>
    <property type="match status" value="1"/>
</dbReference>
<dbReference type="SMART" id="SM00474">
    <property type="entry name" value="35EXOc"/>
    <property type="match status" value="1"/>
</dbReference>
<feature type="coiled-coil region" evidence="1">
    <location>
        <begin position="593"/>
        <end position="620"/>
    </location>
</feature>
<keyword evidence="4" id="KW-1185">Reference proteome</keyword>
<keyword evidence="1" id="KW-0175">Coiled coil</keyword>
<dbReference type="GeneID" id="113211938"/>
<dbReference type="KEGG" id="foc:113211938"/>
<dbReference type="OrthoDB" id="26838at2759"/>